<reference evidence="1" key="2">
    <citation type="submission" date="2025-05" db="UniProtKB">
        <authorList>
            <consortium name="EnsemblMetazoa"/>
        </authorList>
    </citation>
    <scope>IDENTIFICATION</scope>
</reference>
<evidence type="ECO:0000313" key="3">
    <source>
        <dbReference type="RefSeq" id="XP_028149370.1"/>
    </source>
</evidence>
<dbReference type="Proteomes" id="UP001652700">
    <property type="component" value="Unplaced"/>
</dbReference>
<dbReference type="EnsemblMetazoa" id="XM_028293569.2">
    <property type="protein sequence ID" value="XP_028149370.1"/>
    <property type="gene ID" value="LOC114342777"/>
</dbReference>
<dbReference type="GeneID" id="114342777"/>
<evidence type="ECO:0000313" key="2">
    <source>
        <dbReference type="Proteomes" id="UP001652700"/>
    </source>
</evidence>
<keyword evidence="2" id="KW-1185">Reference proteome</keyword>
<sequence>MKIYSKKVLTSITRNIEFSVHVHLIYDTFAVTCVDYLQGLLLMYLSQQYVRFGDWQHSQSIDVN</sequence>
<evidence type="ECO:0000313" key="1">
    <source>
        <dbReference type="EnsemblMetazoa" id="XP_028149370.1"/>
    </source>
</evidence>
<organism evidence="3">
    <name type="scientific">Diabrotica virgifera virgifera</name>
    <name type="common">western corn rootworm</name>
    <dbReference type="NCBI Taxonomy" id="50390"/>
    <lineage>
        <taxon>Eukaryota</taxon>
        <taxon>Metazoa</taxon>
        <taxon>Ecdysozoa</taxon>
        <taxon>Arthropoda</taxon>
        <taxon>Hexapoda</taxon>
        <taxon>Insecta</taxon>
        <taxon>Pterygota</taxon>
        <taxon>Neoptera</taxon>
        <taxon>Endopterygota</taxon>
        <taxon>Coleoptera</taxon>
        <taxon>Polyphaga</taxon>
        <taxon>Cucujiformia</taxon>
        <taxon>Chrysomeloidea</taxon>
        <taxon>Chrysomelidae</taxon>
        <taxon>Galerucinae</taxon>
        <taxon>Diabroticina</taxon>
        <taxon>Diabroticites</taxon>
        <taxon>Diabrotica</taxon>
    </lineage>
</organism>
<dbReference type="RefSeq" id="XP_028149370.1">
    <property type="nucleotide sequence ID" value="XM_028293569.1"/>
</dbReference>
<proteinExistence type="predicted"/>
<dbReference type="AlphaFoldDB" id="A0A6P7H011"/>
<gene>
    <name evidence="3" type="primary">LOC114342777</name>
</gene>
<reference evidence="3" key="1">
    <citation type="submission" date="2025-04" db="UniProtKB">
        <authorList>
            <consortium name="RefSeq"/>
        </authorList>
    </citation>
    <scope>IDENTIFICATION</scope>
    <source>
        <tissue evidence="3">Whole insect</tissue>
    </source>
</reference>
<protein>
    <submittedName>
        <fullName evidence="3">Uncharacterized protein LOC114342777 isoform X2</fullName>
    </submittedName>
</protein>
<name>A0A6P7H011_DIAVI</name>
<accession>A0A6P7H011</accession>